<feature type="region of interest" description="Disordered" evidence="1">
    <location>
        <begin position="1"/>
        <end position="31"/>
    </location>
</feature>
<keyword evidence="2" id="KW-0543">Viral nucleoprotein</keyword>
<dbReference type="EMBL" id="DQ096608">
    <property type="protein sequence ID" value="AAZ75996.1"/>
    <property type="molecule type" value="Genomic_RNA"/>
</dbReference>
<keyword evidence="2" id="KW-0946">Virion</keyword>
<gene>
    <name evidence="2" type="primary">NP</name>
</gene>
<name>Q103A8_NCDV</name>
<feature type="non-terminal residue" evidence="2">
    <location>
        <position position="1"/>
    </location>
</feature>
<organism evidence="2">
    <name type="scientific">Avian paramyxovirus 1</name>
    <name type="common">NDV</name>
    <name type="synonym">Avian orthoavulavirus 1</name>
    <dbReference type="NCBI Taxonomy" id="2560319"/>
    <lineage>
        <taxon>Viruses</taxon>
        <taxon>Riboviria</taxon>
        <taxon>Orthornavirae</taxon>
        <taxon>Negarnaviricota</taxon>
        <taxon>Haploviricotina</taxon>
        <taxon>Monjiviricetes</taxon>
        <taxon>Mononegavirales</taxon>
        <taxon>Paramyxoviridae</taxon>
        <taxon>Avulavirinae</taxon>
        <taxon>Orthoavulavirus</taxon>
        <taxon>Orthoavulavirus javaense</taxon>
    </lineage>
</organism>
<dbReference type="GO" id="GO:0019013">
    <property type="term" value="C:viral nucleocapsid"/>
    <property type="evidence" value="ECO:0007669"/>
    <property type="project" value="UniProtKB-KW"/>
</dbReference>
<sequence>QHPACLYEIIPTPPLAPHPPVRSPTRPNPQT</sequence>
<feature type="non-terminal residue" evidence="2">
    <location>
        <position position="31"/>
    </location>
</feature>
<protein>
    <submittedName>
        <fullName evidence="2">Nucleocapsid protein</fullName>
    </submittedName>
</protein>
<proteinExistence type="predicted"/>
<evidence type="ECO:0000313" key="2">
    <source>
        <dbReference type="EMBL" id="AAZ75996.1"/>
    </source>
</evidence>
<feature type="compositionally biased region" description="Pro residues" evidence="1">
    <location>
        <begin position="11"/>
        <end position="31"/>
    </location>
</feature>
<accession>Q103A8</accession>
<evidence type="ECO:0000256" key="1">
    <source>
        <dbReference type="SAM" id="MobiDB-lite"/>
    </source>
</evidence>
<reference evidence="2" key="1">
    <citation type="journal article" date="2006" name="Virus Res.">
        <title>Third genome size category of avian paramyxovirus serotype 1 (Newcastle disease virus) and evolutionary implications.</title>
        <authorList>
            <person name="Czegledi A."/>
            <person name="Ujvari D."/>
            <person name="Somogyi E."/>
            <person name="Wehmann E."/>
            <person name="Werner O."/>
            <person name="Lomniczi B."/>
        </authorList>
    </citation>
    <scope>NUCLEOTIDE SEQUENCE</scope>
    <source>
        <strain evidence="2">Ulster/67</strain>
    </source>
</reference>